<dbReference type="PANTHER" id="PTHR12149:SF8">
    <property type="entry name" value="PROTEIN-RIBULOSAMINE 3-KINASE"/>
    <property type="match status" value="1"/>
</dbReference>
<name>A0A851GHX3_9BACT</name>
<dbReference type="Gene3D" id="3.30.200.20">
    <property type="entry name" value="Phosphorylase Kinase, domain 1"/>
    <property type="match status" value="1"/>
</dbReference>
<comment type="similarity">
    <text evidence="1 2">Belongs to the fructosamine kinase family.</text>
</comment>
<dbReference type="EMBL" id="JACBAZ010000007">
    <property type="protein sequence ID" value="NWK56956.1"/>
    <property type="molecule type" value="Genomic_DNA"/>
</dbReference>
<dbReference type="Pfam" id="PF03881">
    <property type="entry name" value="Fructosamin_kin"/>
    <property type="match status" value="1"/>
</dbReference>
<dbReference type="InterPro" id="IPR016477">
    <property type="entry name" value="Fructo-/Ketosamine-3-kinase"/>
</dbReference>
<dbReference type="Proteomes" id="UP000557872">
    <property type="component" value="Unassembled WGS sequence"/>
</dbReference>
<accession>A0A851GHX3</accession>
<evidence type="ECO:0000313" key="3">
    <source>
        <dbReference type="EMBL" id="NWK56956.1"/>
    </source>
</evidence>
<dbReference type="Gene3D" id="3.90.1200.10">
    <property type="match status" value="1"/>
</dbReference>
<dbReference type="SUPFAM" id="SSF56112">
    <property type="entry name" value="Protein kinase-like (PK-like)"/>
    <property type="match status" value="1"/>
</dbReference>
<evidence type="ECO:0000256" key="2">
    <source>
        <dbReference type="PIRNR" id="PIRNR006221"/>
    </source>
</evidence>
<protein>
    <submittedName>
        <fullName evidence="3">Fructosamine kinase family protein</fullName>
    </submittedName>
</protein>
<dbReference type="PIRSF" id="PIRSF006221">
    <property type="entry name" value="Ketosamine-3-kinase"/>
    <property type="match status" value="1"/>
</dbReference>
<sequence length="289" mass="32707">MIWDHLRKQLSNDAIGSLGTPTPISGGCISKAFHWGPYFVKTNHITHSAMFRAESDGLMAIADSRCVTTPVVILCSEYDSQAYLVLDHIDMGAPPNPRQLGKELTRMHQQTARNHARPTFGWHQDNFIGSTPQNNGWNANWSDFWRKQRLEPMLNRCLNLGFEFPRSQQLLERIPDILADHHPAPSLVHGDLWTGNADYTTNKTSGSSTPVLFDPAVYLGDREVDLAMSELFGSFGPAFWKGVDEVWPLPPGYQRRRELYNLYHILNHTVLFGASYANQAQTMILNLCR</sequence>
<keyword evidence="2 3" id="KW-0418">Kinase</keyword>
<reference evidence="3 4" key="1">
    <citation type="submission" date="2020-07" db="EMBL/GenBank/DDBJ databases">
        <title>Roseicoccus Jingziensis gen. nov., sp. nov., isolated from coastal seawater.</title>
        <authorList>
            <person name="Feng X."/>
        </authorList>
    </citation>
    <scope>NUCLEOTIDE SEQUENCE [LARGE SCALE GENOMIC DNA]</scope>
    <source>
        <strain evidence="3 4">N1E253</strain>
    </source>
</reference>
<organism evidence="3 4">
    <name type="scientific">Oceaniferula marina</name>
    <dbReference type="NCBI Taxonomy" id="2748318"/>
    <lineage>
        <taxon>Bacteria</taxon>
        <taxon>Pseudomonadati</taxon>
        <taxon>Verrucomicrobiota</taxon>
        <taxon>Verrucomicrobiia</taxon>
        <taxon>Verrucomicrobiales</taxon>
        <taxon>Verrucomicrobiaceae</taxon>
        <taxon>Oceaniferula</taxon>
    </lineage>
</organism>
<dbReference type="AlphaFoldDB" id="A0A851GHX3"/>
<keyword evidence="2" id="KW-0808">Transferase</keyword>
<evidence type="ECO:0000313" key="4">
    <source>
        <dbReference type="Proteomes" id="UP000557872"/>
    </source>
</evidence>
<comment type="caution">
    <text evidence="3">The sequence shown here is derived from an EMBL/GenBank/DDBJ whole genome shotgun (WGS) entry which is preliminary data.</text>
</comment>
<proteinExistence type="inferred from homology"/>
<dbReference type="GO" id="GO:0016301">
    <property type="term" value="F:kinase activity"/>
    <property type="evidence" value="ECO:0007669"/>
    <property type="project" value="UniProtKB-UniRule"/>
</dbReference>
<dbReference type="InterPro" id="IPR011009">
    <property type="entry name" value="Kinase-like_dom_sf"/>
</dbReference>
<keyword evidence="4" id="KW-1185">Reference proteome</keyword>
<dbReference type="RefSeq" id="WP_178933791.1">
    <property type="nucleotide sequence ID" value="NZ_JACBAZ010000007.1"/>
</dbReference>
<dbReference type="PROSITE" id="PS51257">
    <property type="entry name" value="PROKAR_LIPOPROTEIN"/>
    <property type="match status" value="1"/>
</dbReference>
<gene>
    <name evidence="3" type="ORF">HW115_15140</name>
</gene>
<dbReference type="PANTHER" id="PTHR12149">
    <property type="entry name" value="FRUCTOSAMINE 3 KINASE-RELATED PROTEIN"/>
    <property type="match status" value="1"/>
</dbReference>
<evidence type="ECO:0000256" key="1">
    <source>
        <dbReference type="ARBA" id="ARBA00009460"/>
    </source>
</evidence>